<keyword evidence="2" id="KW-1185">Reference proteome</keyword>
<sequence length="35" mass="3976">MCNLMFSKGNSGVLKNYNKINLNGNPISVYEDLRK</sequence>
<dbReference type="Proteomes" id="UP000308489">
    <property type="component" value="Chromosome 1"/>
</dbReference>
<accession>A0A4U9RJ62</accession>
<proteinExistence type="predicted"/>
<dbReference type="KEGG" id="hhw:NCTC503_01894"/>
<organism evidence="1 2">
    <name type="scientific">Hathewaya histolytica</name>
    <name type="common">Clostridium histolyticum</name>
    <dbReference type="NCBI Taxonomy" id="1498"/>
    <lineage>
        <taxon>Bacteria</taxon>
        <taxon>Bacillati</taxon>
        <taxon>Bacillota</taxon>
        <taxon>Clostridia</taxon>
        <taxon>Eubacteriales</taxon>
        <taxon>Clostridiaceae</taxon>
        <taxon>Hathewaya</taxon>
    </lineage>
</organism>
<dbReference type="AlphaFoldDB" id="A0A4U9RJ62"/>
<evidence type="ECO:0000313" key="1">
    <source>
        <dbReference type="EMBL" id="VTQ92034.1"/>
    </source>
</evidence>
<dbReference type="EMBL" id="LR590481">
    <property type="protein sequence ID" value="VTQ92034.1"/>
    <property type="molecule type" value="Genomic_DNA"/>
</dbReference>
<protein>
    <submittedName>
        <fullName evidence="1">Uncharacterized protein</fullName>
    </submittedName>
</protein>
<name>A0A4U9RJ62_HATHI</name>
<gene>
    <name evidence="1" type="ORF">NCTC503_01894</name>
</gene>
<evidence type="ECO:0000313" key="2">
    <source>
        <dbReference type="Proteomes" id="UP000308489"/>
    </source>
</evidence>
<reference evidence="1 2" key="1">
    <citation type="submission" date="2019-05" db="EMBL/GenBank/DDBJ databases">
        <authorList>
            <consortium name="Pathogen Informatics"/>
        </authorList>
    </citation>
    <scope>NUCLEOTIDE SEQUENCE [LARGE SCALE GENOMIC DNA]</scope>
    <source>
        <strain evidence="1 2">NCTC503</strain>
    </source>
</reference>